<proteinExistence type="predicted"/>
<keyword evidence="3" id="KW-1185">Reference proteome</keyword>
<dbReference type="InterPro" id="IPR036390">
    <property type="entry name" value="WH_DNA-bd_sf"/>
</dbReference>
<evidence type="ECO:0000313" key="3">
    <source>
        <dbReference type="Proteomes" id="UP001596270"/>
    </source>
</evidence>
<evidence type="ECO:0000256" key="1">
    <source>
        <dbReference type="SAM" id="MobiDB-lite"/>
    </source>
</evidence>
<dbReference type="EMBL" id="JBHSRS010000016">
    <property type="protein sequence ID" value="MFC6281054.1"/>
    <property type="molecule type" value="Genomic_DNA"/>
</dbReference>
<gene>
    <name evidence="2" type="ORF">ACFQND_07400</name>
</gene>
<dbReference type="Proteomes" id="UP001596270">
    <property type="component" value="Unassembled WGS sequence"/>
</dbReference>
<organism evidence="2 3">
    <name type="scientific">Polaromonas aquatica</name>
    <dbReference type="NCBI Taxonomy" id="332657"/>
    <lineage>
        <taxon>Bacteria</taxon>
        <taxon>Pseudomonadati</taxon>
        <taxon>Pseudomonadota</taxon>
        <taxon>Betaproteobacteria</taxon>
        <taxon>Burkholderiales</taxon>
        <taxon>Comamonadaceae</taxon>
        <taxon>Polaromonas</taxon>
    </lineage>
</organism>
<feature type="region of interest" description="Disordered" evidence="1">
    <location>
        <begin position="1"/>
        <end position="29"/>
    </location>
</feature>
<sequence length="505" mass="57582">MSNTETTAIDPEDRGFDMRRREPDQPSLFPTEDLIIPETIRSIRKAVSAIHATPLRPEHSQSLNSRRLFDACILVAQIDFRKRDKQMLERVRTERLSPMFETRVTDLARLAGIPGKNYERIYEELDQLFEMILRWNIVGEDSEVEWEMKSHFLSSLGYGRGHKRGLIRFSIDPSILGIVLEPSNWATLSLQAMEGLGTAAGYALYQNAWRYVNTHAKVTAVLPTATWVELLMGHSRYVVDDPEQGKRVVNYGDFKRRVLMDAVRRVNDIQALSYTLELKEYRSGTRVSKLQFKFIPKKQPSLGLPLTWPEDVLRVLERLDFTQSEIENLSQAHSYEEVADSILRLKAAENRLKAAGRPINSKKSYFNGILANIASGAVGDDLDHEKVEAEAKAQEAQLAAELRHARLKKDFSKHVADVFSTKLYELDAVERDEIIRSFEASPSAAKAQLLIKNGWSAKSVGALSILRGWLATDRPDVLDRFLTNPEDKNFDAWMAWRLDAIEPER</sequence>
<reference evidence="3" key="1">
    <citation type="journal article" date="2019" name="Int. J. Syst. Evol. Microbiol.">
        <title>The Global Catalogue of Microorganisms (GCM) 10K type strain sequencing project: providing services to taxonomists for standard genome sequencing and annotation.</title>
        <authorList>
            <consortium name="The Broad Institute Genomics Platform"/>
            <consortium name="The Broad Institute Genome Sequencing Center for Infectious Disease"/>
            <person name="Wu L."/>
            <person name="Ma J."/>
        </authorList>
    </citation>
    <scope>NUCLEOTIDE SEQUENCE [LARGE SCALE GENOMIC DNA]</scope>
    <source>
        <strain evidence="3">CCUG 39402</strain>
    </source>
</reference>
<dbReference type="RefSeq" id="WP_371438924.1">
    <property type="nucleotide sequence ID" value="NZ_JBHSRS010000016.1"/>
</dbReference>
<dbReference type="Gene3D" id="1.10.10.10">
    <property type="entry name" value="Winged helix-like DNA-binding domain superfamily/Winged helix DNA-binding domain"/>
    <property type="match status" value="1"/>
</dbReference>
<protein>
    <submittedName>
        <fullName evidence="2">Replication initiation protein</fullName>
    </submittedName>
</protein>
<name>A0ABW1TVU6_9BURK</name>
<accession>A0ABW1TVU6</accession>
<feature type="compositionally biased region" description="Basic and acidic residues" evidence="1">
    <location>
        <begin position="11"/>
        <end position="24"/>
    </location>
</feature>
<evidence type="ECO:0000313" key="2">
    <source>
        <dbReference type="EMBL" id="MFC6281054.1"/>
    </source>
</evidence>
<comment type="caution">
    <text evidence="2">The sequence shown here is derived from an EMBL/GenBank/DDBJ whole genome shotgun (WGS) entry which is preliminary data.</text>
</comment>
<dbReference type="InterPro" id="IPR036388">
    <property type="entry name" value="WH-like_DNA-bd_sf"/>
</dbReference>
<dbReference type="SUPFAM" id="SSF46785">
    <property type="entry name" value="Winged helix' DNA-binding domain"/>
    <property type="match status" value="1"/>
</dbReference>